<dbReference type="Proteomes" id="UP000007799">
    <property type="component" value="Unassembled WGS sequence"/>
</dbReference>
<dbReference type="InterPro" id="IPR011993">
    <property type="entry name" value="PH-like_dom_sf"/>
</dbReference>
<keyword evidence="2" id="KW-0812">Transmembrane</keyword>
<dbReference type="InterPro" id="IPR053069">
    <property type="entry name" value="TVP38/TMEM64"/>
</dbReference>
<dbReference type="GO" id="GO:0005783">
    <property type="term" value="C:endoplasmic reticulum"/>
    <property type="evidence" value="ECO:0007669"/>
    <property type="project" value="TreeGrafter"/>
</dbReference>
<protein>
    <submittedName>
        <fullName evidence="3">Uncharacterized protein</fullName>
    </submittedName>
</protein>
<dbReference type="EMBL" id="GL832956">
    <property type="protein sequence ID" value="EGD76072.1"/>
    <property type="molecule type" value="Genomic_DNA"/>
</dbReference>
<evidence type="ECO:0000256" key="2">
    <source>
        <dbReference type="SAM" id="Phobius"/>
    </source>
</evidence>
<feature type="compositionally biased region" description="Polar residues" evidence="1">
    <location>
        <begin position="344"/>
        <end position="364"/>
    </location>
</feature>
<feature type="region of interest" description="Disordered" evidence="1">
    <location>
        <begin position="316"/>
        <end position="364"/>
    </location>
</feature>
<keyword evidence="2" id="KW-0472">Membrane</keyword>
<dbReference type="SUPFAM" id="SSF50729">
    <property type="entry name" value="PH domain-like"/>
    <property type="match status" value="1"/>
</dbReference>
<dbReference type="AlphaFoldDB" id="F2TXG3"/>
<dbReference type="PANTHER" id="PTHR46593:SF1">
    <property type="entry name" value="TRANSMEMBRANE PROTEIN 64"/>
    <property type="match status" value="1"/>
</dbReference>
<feature type="transmembrane region" description="Helical" evidence="2">
    <location>
        <begin position="205"/>
        <end position="228"/>
    </location>
</feature>
<proteinExistence type="predicted"/>
<dbReference type="KEGG" id="sre:PTSG_00779"/>
<dbReference type="GeneID" id="16078842"/>
<evidence type="ECO:0000313" key="3">
    <source>
        <dbReference type="EMBL" id="EGD76072.1"/>
    </source>
</evidence>
<dbReference type="InParanoid" id="F2TXG3"/>
<evidence type="ECO:0000256" key="1">
    <source>
        <dbReference type="SAM" id="MobiDB-lite"/>
    </source>
</evidence>
<dbReference type="OrthoDB" id="166803at2759"/>
<dbReference type="Gene3D" id="2.30.29.30">
    <property type="entry name" value="Pleckstrin-homology domain (PH domain)/Phosphotyrosine-binding domain (PTB)"/>
    <property type="match status" value="1"/>
</dbReference>
<feature type="transmembrane region" description="Helical" evidence="2">
    <location>
        <begin position="234"/>
        <end position="265"/>
    </location>
</feature>
<accession>F2TXG3</accession>
<dbReference type="PANTHER" id="PTHR46593">
    <property type="entry name" value="TRANSMEMBRANE PROTEIN 64"/>
    <property type="match status" value="1"/>
</dbReference>
<gene>
    <name evidence="3" type="ORF">PTSG_00779</name>
</gene>
<keyword evidence="2" id="KW-1133">Transmembrane helix</keyword>
<dbReference type="RefSeq" id="XP_004998247.1">
    <property type="nucleotide sequence ID" value="XM_004998190.1"/>
</dbReference>
<name>F2TXG3_SALR5</name>
<sequence>MNFEQDTVGVCESLARNQPKQLGKPATPRVHKTFTAKYFGFALCKNGDNNKLLSYASRALEAVLRAETKAAKVTVEVTSDQVTMTTTKGERVAVIPIAELRSFARHQSDKTAKPKMITLMALNRFNEDKHKPYQCFMIMTNTTADADALCDCINMAFNYASEYKRMLEEKRQHDSKLAKLPGSPRLDVALELLAWLEASPMHVRLIAFALLYIMASLPMMLGCVVLNVTAGFLFGFWLGCAVSVASAVLGATVAAVMMTVAVSILTRRELRRLHMHTLVNGNPAYSPAASANDRGNGDGAAGGGIDDRFAATTAATMQTTSSRGRATRDLLQSDSPHHTLVNVGAQTSPHGPSTKSTASTAGLP</sequence>
<dbReference type="GO" id="GO:0051480">
    <property type="term" value="P:regulation of cytosolic calcium ion concentration"/>
    <property type="evidence" value="ECO:0007669"/>
    <property type="project" value="TreeGrafter"/>
</dbReference>
<organism evidence="4">
    <name type="scientific">Salpingoeca rosetta (strain ATCC 50818 / BSB-021)</name>
    <dbReference type="NCBI Taxonomy" id="946362"/>
    <lineage>
        <taxon>Eukaryota</taxon>
        <taxon>Choanoflagellata</taxon>
        <taxon>Craspedida</taxon>
        <taxon>Salpingoecidae</taxon>
        <taxon>Salpingoeca</taxon>
    </lineage>
</organism>
<dbReference type="CDD" id="cd00934">
    <property type="entry name" value="PTB"/>
    <property type="match status" value="1"/>
</dbReference>
<evidence type="ECO:0000313" key="4">
    <source>
        <dbReference type="Proteomes" id="UP000007799"/>
    </source>
</evidence>
<keyword evidence="4" id="KW-1185">Reference proteome</keyword>
<reference evidence="3" key="1">
    <citation type="submission" date="2009-08" db="EMBL/GenBank/DDBJ databases">
        <title>Annotation of Salpingoeca rosetta.</title>
        <authorList>
            <consortium name="The Broad Institute Genome Sequencing Platform"/>
            <person name="Russ C."/>
            <person name="Cuomo C."/>
            <person name="Burger G."/>
            <person name="Gray M.W."/>
            <person name="Holland P.W.H."/>
            <person name="King N."/>
            <person name="Lang F.B.F."/>
            <person name="Roger A.J."/>
            <person name="Ruiz-Trillo I."/>
            <person name="Young S.K."/>
            <person name="Zeng Q."/>
            <person name="Gargeya S."/>
            <person name="Alvarado L."/>
            <person name="Berlin A."/>
            <person name="Chapman S.B."/>
            <person name="Chen Z."/>
            <person name="Freedman E."/>
            <person name="Gellesch M."/>
            <person name="Goldberg J."/>
            <person name="Griggs A."/>
            <person name="Gujja S."/>
            <person name="Heilman E."/>
            <person name="Heiman D."/>
            <person name="Howarth C."/>
            <person name="Mehta T."/>
            <person name="Neiman D."/>
            <person name="Pearson M."/>
            <person name="Roberts A."/>
            <person name="Saif S."/>
            <person name="Shea T."/>
            <person name="Shenoy N."/>
            <person name="Sisk P."/>
            <person name="Stolte C."/>
            <person name="Sykes S."/>
            <person name="White J."/>
            <person name="Yandava C."/>
            <person name="Haas B."/>
            <person name="Nusbaum C."/>
            <person name="Birren B."/>
        </authorList>
    </citation>
    <scope>NUCLEOTIDE SEQUENCE [LARGE SCALE GENOMIC DNA]</scope>
    <source>
        <strain evidence="3">ATCC 50818</strain>
    </source>
</reference>